<dbReference type="InterPro" id="IPR011964">
    <property type="entry name" value="YVTN_b-propeller_repeat"/>
</dbReference>
<keyword evidence="1" id="KW-0732">Signal</keyword>
<dbReference type="PANTHER" id="PTHR47197:SF3">
    <property type="entry name" value="DIHYDRO-HEME D1 DEHYDROGENASE"/>
    <property type="match status" value="1"/>
</dbReference>
<evidence type="ECO:0000313" key="2">
    <source>
        <dbReference type="EMBL" id="MFC5849282.1"/>
    </source>
</evidence>
<dbReference type="RefSeq" id="WP_014682948.1">
    <property type="nucleotide sequence ID" value="NZ_JBHSOH010000017.1"/>
</dbReference>
<name>A0ABW1DKY6_9DEIO</name>
<keyword evidence="3" id="KW-1185">Reference proteome</keyword>
<accession>A0ABW1DKY6</accession>
<feature type="signal peptide" evidence="1">
    <location>
        <begin position="1"/>
        <end position="21"/>
    </location>
</feature>
<comment type="caution">
    <text evidence="2">The sequence shown here is derived from an EMBL/GenBank/DDBJ whole genome shotgun (WGS) entry which is preliminary data.</text>
</comment>
<reference evidence="3" key="1">
    <citation type="journal article" date="2019" name="Int. J. Syst. Evol. Microbiol.">
        <title>The Global Catalogue of Microorganisms (GCM) 10K type strain sequencing project: providing services to taxonomists for standard genome sequencing and annotation.</title>
        <authorList>
            <consortium name="The Broad Institute Genomics Platform"/>
            <consortium name="The Broad Institute Genome Sequencing Center for Infectious Disease"/>
            <person name="Wu L."/>
            <person name="Ma J."/>
        </authorList>
    </citation>
    <scope>NUCLEOTIDE SEQUENCE [LARGE SCALE GENOMIC DNA]</scope>
    <source>
        <strain evidence="3">CGMCC 1.15053</strain>
    </source>
</reference>
<protein>
    <submittedName>
        <fullName evidence="2">YncE family protein</fullName>
    </submittedName>
</protein>
<feature type="chain" id="PRO_5045496586" evidence="1">
    <location>
        <begin position="22"/>
        <end position="458"/>
    </location>
</feature>
<dbReference type="InterPro" id="IPR011045">
    <property type="entry name" value="N2O_reductase_N"/>
</dbReference>
<dbReference type="SUPFAM" id="SSF50974">
    <property type="entry name" value="Nitrous oxide reductase, N-terminal domain"/>
    <property type="match status" value="1"/>
</dbReference>
<dbReference type="Proteomes" id="UP001595979">
    <property type="component" value="Unassembled WGS sequence"/>
</dbReference>
<dbReference type="Gene3D" id="2.130.10.10">
    <property type="entry name" value="YVTN repeat-like/Quinoprotein amine dehydrogenase"/>
    <property type="match status" value="2"/>
</dbReference>
<proteinExistence type="predicted"/>
<dbReference type="EMBL" id="JBHSOH010000017">
    <property type="protein sequence ID" value="MFC5849282.1"/>
    <property type="molecule type" value="Genomic_DNA"/>
</dbReference>
<evidence type="ECO:0000313" key="3">
    <source>
        <dbReference type="Proteomes" id="UP001595979"/>
    </source>
</evidence>
<dbReference type="PANTHER" id="PTHR47197">
    <property type="entry name" value="PROTEIN NIRF"/>
    <property type="match status" value="1"/>
</dbReference>
<gene>
    <name evidence="2" type="ORF">ACFPQ6_13285</name>
</gene>
<sequence>MSLSRLTAVLLASIMPLSAAAQNAGDRVYTADQSSNTVSVIDPSTRKLLGLIRLGDSVPAALGPLYKGELLVHGLGFSPDGRTLAAVSIGSNSVTFIDTATNTVRGKVRLGRSPHEAFFTPNGRELWVAVRGENYISVVDPVRLTETRRIPVPDGPGMVLFNPRAPYAYVPSSFTPELSVIDTRTYRVIARVPQASPFSPNLAVSPQGDQVWFTLKDSGKVQVMQGLPPFKVTATLGSGPVTNHVALADTSAGNFAYVTVGGLNVVRVYTRDASPRLVATIPTGALPHGAWAAPDGRRVYIGLEAADQVQIIDTANNTVIGQVPTGQLPQALVYVPGAVRSGEGTANLTSLDSTRRTLTVTLTSRGTARATVSINPLGLVDLVQIVATGLSPDTAYVLRLSLPGGQTEDLAALTTTAQGGVTAQTIGPVKQILNAPQGAGQLSVVPKAGGAPVLVQTK</sequence>
<evidence type="ECO:0000256" key="1">
    <source>
        <dbReference type="SAM" id="SignalP"/>
    </source>
</evidence>
<dbReference type="InterPro" id="IPR015943">
    <property type="entry name" value="WD40/YVTN_repeat-like_dom_sf"/>
</dbReference>
<dbReference type="NCBIfam" id="TIGR02276">
    <property type="entry name" value="beta_rpt_yvtn"/>
    <property type="match status" value="3"/>
</dbReference>
<organism evidence="2 3">
    <name type="scientific">Deinococcus petrolearius</name>
    <dbReference type="NCBI Taxonomy" id="1751295"/>
    <lineage>
        <taxon>Bacteria</taxon>
        <taxon>Thermotogati</taxon>
        <taxon>Deinococcota</taxon>
        <taxon>Deinococci</taxon>
        <taxon>Deinococcales</taxon>
        <taxon>Deinococcaceae</taxon>
        <taxon>Deinococcus</taxon>
    </lineage>
</organism>
<dbReference type="InterPro" id="IPR051200">
    <property type="entry name" value="Host-pathogen_enzymatic-act"/>
</dbReference>